<proteinExistence type="inferred from homology"/>
<sequence>MAKKHHEEEHENHERWLVSYADFMTLLMAFFVVMYSVSRVDNKKLAQTAKAIQWALHFSGTGGVGQLPIFEGPATSESMGGPANIGAGALAVGQDQMRAIETLRRRIESRVKAYVMERPGQKLYVTVAVDGRRLMVRLAASEFFDSGMAALRPQILPVLDGIAAELVPLGQPLRVEGHTDDQPTQGGRFRTNWELSAARAATVVGYLEEAHRVPPELLSAVGLGSTHPIDTSGSPEARELNRRVELVVELPPDARLQPAAHGPAAPPAGSGRPEAPAPAPAPAAAPAPSPAAAPPPAASPAAPPASPEAAAPAPASAPAPAAP</sequence>
<keyword evidence="3" id="KW-1003">Cell membrane</keyword>
<dbReference type="EMBL" id="AP025592">
    <property type="protein sequence ID" value="BDG07978.1"/>
    <property type="molecule type" value="Genomic_DNA"/>
</dbReference>
<feature type="domain" description="OmpA-like" evidence="10">
    <location>
        <begin position="131"/>
        <end position="252"/>
    </location>
</feature>
<keyword evidence="6 7" id="KW-0472">Membrane</keyword>
<protein>
    <submittedName>
        <fullName evidence="11">Flagellar basal body stator protein MotB</fullName>
    </submittedName>
</protein>
<gene>
    <name evidence="11" type="primary">motB</name>
    <name evidence="11" type="ORF">AMPC_10910</name>
</gene>
<dbReference type="Gene3D" id="3.30.1330.60">
    <property type="entry name" value="OmpA-like domain"/>
    <property type="match status" value="1"/>
</dbReference>
<evidence type="ECO:0000256" key="8">
    <source>
        <dbReference type="SAM" id="MobiDB-lite"/>
    </source>
</evidence>
<keyword evidence="11" id="KW-0969">Cilium</keyword>
<feature type="region of interest" description="Disordered" evidence="8">
    <location>
        <begin position="251"/>
        <end position="323"/>
    </location>
</feature>
<feature type="compositionally biased region" description="Low complexity" evidence="8">
    <location>
        <begin position="258"/>
        <end position="274"/>
    </location>
</feature>
<evidence type="ECO:0000256" key="2">
    <source>
        <dbReference type="ARBA" id="ARBA00008914"/>
    </source>
</evidence>
<dbReference type="InterPro" id="IPR050330">
    <property type="entry name" value="Bact_OuterMem_StrucFunc"/>
</dbReference>
<evidence type="ECO:0000256" key="9">
    <source>
        <dbReference type="SAM" id="Phobius"/>
    </source>
</evidence>
<dbReference type="Pfam" id="PF13677">
    <property type="entry name" value="MotB_plug"/>
    <property type="match status" value="1"/>
</dbReference>
<keyword evidence="12" id="KW-1185">Reference proteome</keyword>
<feature type="compositionally biased region" description="Pro residues" evidence="8">
    <location>
        <begin position="275"/>
        <end position="306"/>
    </location>
</feature>
<dbReference type="InterPro" id="IPR036737">
    <property type="entry name" value="OmpA-like_sf"/>
</dbReference>
<evidence type="ECO:0000256" key="6">
    <source>
        <dbReference type="ARBA" id="ARBA00023136"/>
    </source>
</evidence>
<evidence type="ECO:0000256" key="3">
    <source>
        <dbReference type="ARBA" id="ARBA00022475"/>
    </source>
</evidence>
<comment type="subcellular location">
    <subcellularLocation>
        <location evidence="1">Cell membrane</location>
        <topology evidence="1">Single-pass membrane protein</topology>
    </subcellularLocation>
</comment>
<dbReference type="RefSeq" id="WP_248345042.1">
    <property type="nucleotide sequence ID" value="NZ_AP025592.1"/>
</dbReference>
<feature type="transmembrane region" description="Helical" evidence="9">
    <location>
        <begin position="17"/>
        <end position="37"/>
    </location>
</feature>
<comment type="similarity">
    <text evidence="2">Belongs to the MotB family.</text>
</comment>
<evidence type="ECO:0000256" key="4">
    <source>
        <dbReference type="ARBA" id="ARBA00022692"/>
    </source>
</evidence>
<keyword evidence="11" id="KW-0966">Cell projection</keyword>
<dbReference type="InterPro" id="IPR025713">
    <property type="entry name" value="MotB-like_N_dom"/>
</dbReference>
<dbReference type="Pfam" id="PF00691">
    <property type="entry name" value="OmpA"/>
    <property type="match status" value="1"/>
</dbReference>
<dbReference type="CDD" id="cd07185">
    <property type="entry name" value="OmpA_C-like"/>
    <property type="match status" value="1"/>
</dbReference>
<keyword evidence="5 9" id="KW-1133">Transmembrane helix</keyword>
<evidence type="ECO:0000313" key="12">
    <source>
        <dbReference type="Proteomes" id="UP001162734"/>
    </source>
</evidence>
<dbReference type="Proteomes" id="UP001162734">
    <property type="component" value="Chromosome"/>
</dbReference>
<dbReference type="PANTHER" id="PTHR30329">
    <property type="entry name" value="STATOR ELEMENT OF FLAGELLAR MOTOR COMPLEX"/>
    <property type="match status" value="1"/>
</dbReference>
<dbReference type="InterPro" id="IPR006665">
    <property type="entry name" value="OmpA-like"/>
</dbReference>
<keyword evidence="4 9" id="KW-0812">Transmembrane</keyword>
<dbReference type="PANTHER" id="PTHR30329:SF21">
    <property type="entry name" value="LIPOPROTEIN YIAD-RELATED"/>
    <property type="match status" value="1"/>
</dbReference>
<dbReference type="SUPFAM" id="SSF103088">
    <property type="entry name" value="OmpA-like"/>
    <property type="match status" value="1"/>
</dbReference>
<name>A0ABN6N7Z7_9BACT</name>
<evidence type="ECO:0000256" key="7">
    <source>
        <dbReference type="PROSITE-ProRule" id="PRU00473"/>
    </source>
</evidence>
<organism evidence="11 12">
    <name type="scientific">Anaeromyxobacter paludicola</name>
    <dbReference type="NCBI Taxonomy" id="2918171"/>
    <lineage>
        <taxon>Bacteria</taxon>
        <taxon>Pseudomonadati</taxon>
        <taxon>Myxococcota</taxon>
        <taxon>Myxococcia</taxon>
        <taxon>Myxococcales</taxon>
        <taxon>Cystobacterineae</taxon>
        <taxon>Anaeromyxobacteraceae</taxon>
        <taxon>Anaeromyxobacter</taxon>
    </lineage>
</organism>
<reference evidence="12" key="1">
    <citation type="journal article" date="2022" name="Int. J. Syst. Evol. Microbiol.">
        <title>Anaeromyxobacter oryzae sp. nov., Anaeromyxobacter diazotrophicus sp. nov. and Anaeromyxobacter paludicola sp. nov., isolated from paddy soils.</title>
        <authorList>
            <person name="Itoh H."/>
            <person name="Xu Z."/>
            <person name="Mise K."/>
            <person name="Masuda Y."/>
            <person name="Ushijima N."/>
            <person name="Hayakawa C."/>
            <person name="Shiratori Y."/>
            <person name="Senoo K."/>
        </authorList>
    </citation>
    <scope>NUCLEOTIDE SEQUENCE [LARGE SCALE GENOMIC DNA]</scope>
    <source>
        <strain evidence="12">Red630</strain>
    </source>
</reference>
<evidence type="ECO:0000256" key="5">
    <source>
        <dbReference type="ARBA" id="ARBA00022989"/>
    </source>
</evidence>
<evidence type="ECO:0000256" key="1">
    <source>
        <dbReference type="ARBA" id="ARBA00004162"/>
    </source>
</evidence>
<accession>A0ABN6N7Z7</accession>
<keyword evidence="11" id="KW-0282">Flagellum</keyword>
<dbReference type="PROSITE" id="PS51123">
    <property type="entry name" value="OMPA_2"/>
    <property type="match status" value="1"/>
</dbReference>
<evidence type="ECO:0000313" key="11">
    <source>
        <dbReference type="EMBL" id="BDG07978.1"/>
    </source>
</evidence>
<evidence type="ECO:0000259" key="10">
    <source>
        <dbReference type="PROSITE" id="PS51123"/>
    </source>
</evidence>